<dbReference type="Pfam" id="PF12544">
    <property type="entry name" value="LAM_C"/>
    <property type="match status" value="1"/>
</dbReference>
<dbReference type="Proteomes" id="UP000656077">
    <property type="component" value="Unassembled WGS sequence"/>
</dbReference>
<feature type="modified residue" description="N6-(pyridoxal phosphate)lysine" evidence="15">
    <location>
        <position position="339"/>
    </location>
</feature>
<dbReference type="CDD" id="cd01335">
    <property type="entry name" value="Radical_SAM"/>
    <property type="match status" value="1"/>
</dbReference>
<dbReference type="InterPro" id="IPR013785">
    <property type="entry name" value="Aldolase_TIM"/>
</dbReference>
<dbReference type="GO" id="GO:0050066">
    <property type="term" value="F:L-lysine 2,3-aminomutase activity"/>
    <property type="evidence" value="ECO:0007669"/>
    <property type="project" value="UniProtKB-EC"/>
</dbReference>
<evidence type="ECO:0000256" key="11">
    <source>
        <dbReference type="ARBA" id="ARBA00023004"/>
    </source>
</evidence>
<dbReference type="NCBIfam" id="TIGR00238">
    <property type="entry name" value="KamA family radical SAM protein"/>
    <property type="match status" value="1"/>
</dbReference>
<evidence type="ECO:0000256" key="7">
    <source>
        <dbReference type="ARBA" id="ARBA00022485"/>
    </source>
</evidence>
<dbReference type="Gene3D" id="3.20.20.70">
    <property type="entry name" value="Aldolase class I"/>
    <property type="match status" value="1"/>
</dbReference>
<keyword evidence="11" id="KW-0408">Iron</keyword>
<dbReference type="Gene3D" id="6.20.120.40">
    <property type="match status" value="1"/>
</dbReference>
<dbReference type="InterPro" id="IPR058240">
    <property type="entry name" value="rSAM_sf"/>
</dbReference>
<dbReference type="SFLD" id="SFLDF00283">
    <property type="entry name" value="L-lysine_2_3-aminomutase_(LAM"/>
    <property type="match status" value="1"/>
</dbReference>
<dbReference type="SUPFAM" id="SSF102114">
    <property type="entry name" value="Radical SAM enzymes"/>
    <property type="match status" value="1"/>
</dbReference>
<evidence type="ECO:0000256" key="2">
    <source>
        <dbReference type="ARBA" id="ARBA00001933"/>
    </source>
</evidence>
<comment type="cofactor">
    <cofactor evidence="2 15">
        <name>pyridoxal 5'-phosphate</name>
        <dbReference type="ChEBI" id="CHEBI:597326"/>
    </cofactor>
</comment>
<dbReference type="InterPro" id="IPR007197">
    <property type="entry name" value="rSAM"/>
</dbReference>
<reference evidence="17" key="1">
    <citation type="submission" date="2019-12" db="EMBL/GenBank/DDBJ databases">
        <title>Microbes associate with the intestines of laboratory mice.</title>
        <authorList>
            <person name="Navarre W."/>
            <person name="Wong E."/>
        </authorList>
    </citation>
    <scope>NUCLEOTIDE SEQUENCE</scope>
    <source>
        <strain evidence="17">NM79_F5</strain>
    </source>
</reference>
<evidence type="ECO:0000313" key="17">
    <source>
        <dbReference type="EMBL" id="MVX65360.1"/>
    </source>
</evidence>
<comment type="catalytic activity">
    <reaction evidence="1">
        <text>L-lysine = (3S)-3,6-diaminohexanoate</text>
        <dbReference type="Rhea" id="RHEA:19177"/>
        <dbReference type="ChEBI" id="CHEBI:32551"/>
        <dbReference type="ChEBI" id="CHEBI:57434"/>
        <dbReference type="EC" id="5.4.3.2"/>
    </reaction>
</comment>
<proteinExistence type="inferred from homology"/>
<feature type="binding site" evidence="14">
    <location>
        <position position="134"/>
    </location>
    <ligand>
        <name>[4Fe-4S] cluster</name>
        <dbReference type="ChEBI" id="CHEBI:49883"/>
        <note>4Fe-4S-S-AdoMet</note>
    </ligand>
</feature>
<dbReference type="Pfam" id="PF04055">
    <property type="entry name" value="Radical_SAM"/>
    <property type="match status" value="1"/>
</dbReference>
<name>A0A964RPJ6_9CLOT</name>
<dbReference type="EC" id="5.4.3.2" evidence="5"/>
<keyword evidence="12 14" id="KW-0411">Iron-sulfur</keyword>
<dbReference type="GO" id="GO:0046872">
    <property type="term" value="F:metal ion binding"/>
    <property type="evidence" value="ECO:0007669"/>
    <property type="project" value="UniProtKB-KW"/>
</dbReference>
<feature type="domain" description="Radical SAM core" evidence="16">
    <location>
        <begin position="113"/>
        <end position="327"/>
    </location>
</feature>
<dbReference type="FunFam" id="3.20.20.70:FF:000095">
    <property type="entry name" value="Lysine 2,3-aminomutase"/>
    <property type="match status" value="1"/>
</dbReference>
<keyword evidence="7 14" id="KW-0004">4Fe-4S</keyword>
<evidence type="ECO:0000259" key="16">
    <source>
        <dbReference type="PROSITE" id="PS51918"/>
    </source>
</evidence>
<organism evidence="17 18">
    <name type="scientific">Clostridium chromiireducens</name>
    <dbReference type="NCBI Taxonomy" id="225345"/>
    <lineage>
        <taxon>Bacteria</taxon>
        <taxon>Bacillati</taxon>
        <taxon>Bacillota</taxon>
        <taxon>Clostridia</taxon>
        <taxon>Eubacteriales</taxon>
        <taxon>Clostridiaceae</taxon>
        <taxon>Clostridium</taxon>
    </lineage>
</organism>
<evidence type="ECO:0000256" key="9">
    <source>
        <dbReference type="ARBA" id="ARBA00022723"/>
    </source>
</evidence>
<dbReference type="EMBL" id="WSRQ01000030">
    <property type="protein sequence ID" value="MVX65360.1"/>
    <property type="molecule type" value="Genomic_DNA"/>
</dbReference>
<evidence type="ECO:0000256" key="8">
    <source>
        <dbReference type="ARBA" id="ARBA00022691"/>
    </source>
</evidence>
<keyword evidence="10 15" id="KW-0663">Pyridoxal phosphate</keyword>
<keyword evidence="9 14" id="KW-0479">Metal-binding</keyword>
<evidence type="ECO:0000256" key="5">
    <source>
        <dbReference type="ARBA" id="ARBA00012144"/>
    </source>
</evidence>
<feature type="binding site" evidence="14">
    <location>
        <position position="127"/>
    </location>
    <ligand>
        <name>[4Fe-4S] cluster</name>
        <dbReference type="ChEBI" id="CHEBI:49883"/>
        <note>4Fe-4S-S-AdoMet</note>
    </ligand>
</feature>
<dbReference type="PROSITE" id="PS51918">
    <property type="entry name" value="RADICAL_SAM"/>
    <property type="match status" value="1"/>
</dbReference>
<comment type="caution">
    <text evidence="17">The sequence shown here is derived from an EMBL/GenBank/DDBJ whole genome shotgun (WGS) entry which is preliminary data.</text>
</comment>
<comment type="similarity">
    <text evidence="4">Belongs to the radical SAM superfamily. KamA family.</text>
</comment>
<feature type="binding site" evidence="14">
    <location>
        <position position="131"/>
    </location>
    <ligand>
        <name>[4Fe-4S] cluster</name>
        <dbReference type="ChEBI" id="CHEBI:49883"/>
        <note>4Fe-4S-S-AdoMet</note>
    </ligand>
</feature>
<evidence type="ECO:0000256" key="12">
    <source>
        <dbReference type="ARBA" id="ARBA00023014"/>
    </source>
</evidence>
<evidence type="ECO:0000256" key="1">
    <source>
        <dbReference type="ARBA" id="ARBA00000911"/>
    </source>
</evidence>
<dbReference type="SFLD" id="SFLDS00029">
    <property type="entry name" value="Radical_SAM"/>
    <property type="match status" value="1"/>
</dbReference>
<dbReference type="Gene3D" id="6.10.140.1170">
    <property type="match status" value="1"/>
</dbReference>
<dbReference type="NCBIfam" id="TIGR03820">
    <property type="entry name" value="lys_2_3_AblA"/>
    <property type="match status" value="1"/>
</dbReference>
<dbReference type="PANTHER" id="PTHR30538">
    <property type="entry name" value="LYSINE 2,3-AMINOMUTASE-RELATED"/>
    <property type="match status" value="1"/>
</dbReference>
<dbReference type="AlphaFoldDB" id="A0A964RPJ6"/>
<protein>
    <recommendedName>
        <fullName evidence="6">L-lysine 2,3-aminomutase</fullName>
        <ecNumber evidence="5">5.4.3.2</ecNumber>
    </recommendedName>
</protein>
<evidence type="ECO:0000256" key="10">
    <source>
        <dbReference type="ARBA" id="ARBA00022898"/>
    </source>
</evidence>
<dbReference type="GO" id="GO:0051539">
    <property type="term" value="F:4 iron, 4 sulfur cluster binding"/>
    <property type="evidence" value="ECO:0007669"/>
    <property type="project" value="UniProtKB-KW"/>
</dbReference>
<dbReference type="InterPro" id="IPR022459">
    <property type="entry name" value="Lysine_aminomutase"/>
</dbReference>
<evidence type="ECO:0000313" key="18">
    <source>
        <dbReference type="Proteomes" id="UP000656077"/>
    </source>
</evidence>
<dbReference type="RefSeq" id="WP_160360100.1">
    <property type="nucleotide sequence ID" value="NZ_WSRQ01000030.1"/>
</dbReference>
<keyword evidence="8" id="KW-0949">S-adenosyl-L-methionine</keyword>
<comment type="cofactor">
    <cofactor evidence="3">
        <name>[4Fe-4S] cluster</name>
        <dbReference type="ChEBI" id="CHEBI:49883"/>
    </cofactor>
</comment>
<keyword evidence="13 17" id="KW-0413">Isomerase</keyword>
<evidence type="ECO:0000256" key="6">
    <source>
        <dbReference type="ARBA" id="ARBA00022363"/>
    </source>
</evidence>
<dbReference type="SFLD" id="SFLDG01070">
    <property type="entry name" value="PLP-dependent"/>
    <property type="match status" value="1"/>
</dbReference>
<dbReference type="InterPro" id="IPR003739">
    <property type="entry name" value="Lys_aminomutase/Glu_NH3_mut"/>
</dbReference>
<dbReference type="PIRSF" id="PIRSF004911">
    <property type="entry name" value="DUF160"/>
    <property type="match status" value="1"/>
</dbReference>
<evidence type="ECO:0000256" key="4">
    <source>
        <dbReference type="ARBA" id="ARBA00008703"/>
    </source>
</evidence>
<evidence type="ECO:0000256" key="15">
    <source>
        <dbReference type="PIRSR" id="PIRSR603739-50"/>
    </source>
</evidence>
<sequence length="423" mass="48969">MKRNYKDIPLWQNVTNEQWNNWKWQISNRITTLEELEQVVNLTENEKNGIKASLKKLKMAITPYYATLIDPKDYNCSIRRQAIPTIDETNISEYDSSDPLHETQDSPVPGLTHRYPDRVLVLITEQCSMYCRHCTRRRFAGHDDTNLSSDNILKAVEYIKEHKEVRDVLLSGGDALCISDEKLEFILKKLREINHVEVIRIGTRVPVVMPQRITTNLCKIIKKYHPVWINTHFNHPNELTEESKLACKMLADSGIPLGNQSVLLKGINDCPYIMKDLVQKLVMNRVRPYYIYQCDLSEGIEHFRTPVSVGVEIIELLRGHTSGFSVPTFVVDAPGGGGKIPINPQYLVSQSSEKLILRNYEGILCTYTEPSDKSHECKNCGICDKFKKEEYKGLEKLYRDERICLTPKSNVRMKRREQFYESR</sequence>
<dbReference type="InterPro" id="IPR025895">
    <property type="entry name" value="LAM_C_dom"/>
</dbReference>
<dbReference type="PANTHER" id="PTHR30538:SF1">
    <property type="entry name" value="L-LYSINE 2,3-AMINOMUTASE"/>
    <property type="match status" value="1"/>
</dbReference>
<gene>
    <name evidence="17" type="primary">ablA</name>
    <name evidence="17" type="ORF">GKZ28_16840</name>
</gene>
<evidence type="ECO:0000256" key="3">
    <source>
        <dbReference type="ARBA" id="ARBA00001966"/>
    </source>
</evidence>
<evidence type="ECO:0000256" key="14">
    <source>
        <dbReference type="PIRSR" id="PIRSR004911-1"/>
    </source>
</evidence>
<evidence type="ECO:0000256" key="13">
    <source>
        <dbReference type="ARBA" id="ARBA00023235"/>
    </source>
</evidence>
<accession>A0A964RPJ6</accession>